<proteinExistence type="predicted"/>
<dbReference type="Proteomes" id="UP001597199">
    <property type="component" value="Unassembled WGS sequence"/>
</dbReference>
<gene>
    <name evidence="1" type="ORF">ACFQ41_09935</name>
</gene>
<name>A0ABW4BIH7_9LACO</name>
<keyword evidence="2" id="KW-1185">Reference proteome</keyword>
<dbReference type="RefSeq" id="WP_204119364.1">
    <property type="nucleotide sequence ID" value="NZ_BOLV01000014.1"/>
</dbReference>
<accession>A0ABW4BIH7</accession>
<protein>
    <submittedName>
        <fullName evidence="1">Uncharacterized protein</fullName>
    </submittedName>
</protein>
<comment type="caution">
    <text evidence="1">The sequence shown here is derived from an EMBL/GenBank/DDBJ whole genome shotgun (WGS) entry which is preliminary data.</text>
</comment>
<sequence>MATDPISTPTALGVDYLLTFTAAPAERSVRLALDPVVTYLRRYQDGYRFNSLLGPTSLKVRLQHALTLTPDQFQLRSTSAAFDRRY</sequence>
<reference evidence="2" key="1">
    <citation type="journal article" date="2019" name="Int. J. Syst. Evol. Microbiol.">
        <title>The Global Catalogue of Microorganisms (GCM) 10K type strain sequencing project: providing services to taxonomists for standard genome sequencing and annotation.</title>
        <authorList>
            <consortium name="The Broad Institute Genomics Platform"/>
            <consortium name="The Broad Institute Genome Sequencing Center for Infectious Disease"/>
            <person name="Wu L."/>
            <person name="Ma J."/>
        </authorList>
    </citation>
    <scope>NUCLEOTIDE SEQUENCE [LARGE SCALE GENOMIC DNA]</scope>
    <source>
        <strain evidence="2">CCM 9110</strain>
    </source>
</reference>
<evidence type="ECO:0000313" key="1">
    <source>
        <dbReference type="EMBL" id="MFD1399625.1"/>
    </source>
</evidence>
<dbReference type="EMBL" id="JBHTOA010000035">
    <property type="protein sequence ID" value="MFD1399625.1"/>
    <property type="molecule type" value="Genomic_DNA"/>
</dbReference>
<organism evidence="1 2">
    <name type="scientific">Lacticaseibacillus suilingensis</name>
    <dbReference type="NCBI Taxonomy" id="2799577"/>
    <lineage>
        <taxon>Bacteria</taxon>
        <taxon>Bacillati</taxon>
        <taxon>Bacillota</taxon>
        <taxon>Bacilli</taxon>
        <taxon>Lactobacillales</taxon>
        <taxon>Lactobacillaceae</taxon>
        <taxon>Lacticaseibacillus</taxon>
    </lineage>
</organism>
<evidence type="ECO:0000313" key="2">
    <source>
        <dbReference type="Proteomes" id="UP001597199"/>
    </source>
</evidence>